<evidence type="ECO:0000256" key="1">
    <source>
        <dbReference type="ARBA" id="ARBA00023315"/>
    </source>
</evidence>
<dbReference type="Gene3D" id="3.30.559.70">
    <property type="entry name" value="Choline/Carnitine o-acyltransferase, domain 2"/>
    <property type="match status" value="1"/>
</dbReference>
<evidence type="ECO:0000259" key="2">
    <source>
        <dbReference type="Pfam" id="PF00755"/>
    </source>
</evidence>
<gene>
    <name evidence="3" type="ORF">PG999_007508</name>
</gene>
<evidence type="ECO:0000313" key="3">
    <source>
        <dbReference type="EMBL" id="KAK8109371.1"/>
    </source>
</evidence>
<keyword evidence="1" id="KW-0012">Acyltransferase</keyword>
<feature type="domain" description="Choline/carnitine acyltransferase" evidence="2">
    <location>
        <begin position="59"/>
        <end position="255"/>
    </location>
</feature>
<dbReference type="InterPro" id="IPR039551">
    <property type="entry name" value="Cho/carn_acyl_trans"/>
</dbReference>
<accession>A0AAW0QNP4</accession>
<keyword evidence="1" id="KW-0808">Transferase</keyword>
<protein>
    <recommendedName>
        <fullName evidence="2">Choline/carnitine acyltransferase domain-containing protein</fullName>
    </recommendedName>
</protein>
<dbReference type="InterPro" id="IPR000542">
    <property type="entry name" value="Carn_acyl_trans"/>
</dbReference>
<dbReference type="SUPFAM" id="SSF52777">
    <property type="entry name" value="CoA-dependent acyltransferases"/>
    <property type="match status" value="1"/>
</dbReference>
<evidence type="ECO:0000313" key="4">
    <source>
        <dbReference type="Proteomes" id="UP001392437"/>
    </source>
</evidence>
<dbReference type="InterPro" id="IPR042231">
    <property type="entry name" value="Cho/carn_acyl_trans_2"/>
</dbReference>
<dbReference type="AlphaFoldDB" id="A0AAW0QNP4"/>
<comment type="caution">
    <text evidence="3">The sequence shown here is derived from an EMBL/GenBank/DDBJ whole genome shotgun (WGS) entry which is preliminary data.</text>
</comment>
<proteinExistence type="predicted"/>
<dbReference type="PANTHER" id="PTHR22589">
    <property type="entry name" value="CARNITINE O-ACYLTRANSFERASE"/>
    <property type="match status" value="1"/>
</dbReference>
<keyword evidence="4" id="KW-1185">Reference proteome</keyword>
<dbReference type="EMBL" id="JAQQWP010000007">
    <property type="protein sequence ID" value="KAK8109371.1"/>
    <property type="molecule type" value="Genomic_DNA"/>
</dbReference>
<dbReference type="GO" id="GO:0016746">
    <property type="term" value="F:acyltransferase activity"/>
    <property type="evidence" value="ECO:0007669"/>
    <property type="project" value="UniProtKB-KW"/>
</dbReference>
<reference evidence="3 4" key="1">
    <citation type="submission" date="2023-01" db="EMBL/GenBank/DDBJ databases">
        <title>Analysis of 21 Apiospora genomes using comparative genomics revels a genus with tremendous synthesis potential of carbohydrate active enzymes and secondary metabolites.</title>
        <authorList>
            <person name="Sorensen T."/>
        </authorList>
    </citation>
    <scope>NUCLEOTIDE SEQUENCE [LARGE SCALE GENOMIC DNA]</scope>
    <source>
        <strain evidence="3 4">CBS 117206</strain>
    </source>
</reference>
<dbReference type="Proteomes" id="UP001392437">
    <property type="component" value="Unassembled WGS sequence"/>
</dbReference>
<dbReference type="Pfam" id="PF00755">
    <property type="entry name" value="Carn_acyltransf"/>
    <property type="match status" value="1"/>
</dbReference>
<organism evidence="3 4">
    <name type="scientific">Apiospora kogelbergensis</name>
    <dbReference type="NCBI Taxonomy" id="1337665"/>
    <lineage>
        <taxon>Eukaryota</taxon>
        <taxon>Fungi</taxon>
        <taxon>Dikarya</taxon>
        <taxon>Ascomycota</taxon>
        <taxon>Pezizomycotina</taxon>
        <taxon>Sordariomycetes</taxon>
        <taxon>Xylariomycetidae</taxon>
        <taxon>Amphisphaeriales</taxon>
        <taxon>Apiosporaceae</taxon>
        <taxon>Apiospora</taxon>
    </lineage>
</organism>
<sequence length="304" mass="33758">MVGLESPLSSSKVVVLPMESLEEAVKLARQDGMAKYVVQVRDGSVVESTKPAHTLPRLEGNATEMVIAGFDRTGLELQDRHGTDMSDAALRAEFYDRHIHLQRREPLQDHALFYIGHLTDSAPRHTQAERAAIITVALHFKKRLEGGQLEQNALNGVPLCGETLQWLFHTTQELGLEVDRARKYLPSNNIVVMRKGRLYEVAVHEQDHHASLARLFADIIASSEPSAATSTPAVSVLTSKRRDECAALRSQLKHITDEILRTPGGFEGAARRRPTLPYCRSYVHSRGSCPPPWYTPSPPKPPAI</sequence>
<name>A0AAW0QNP4_9PEZI</name>